<dbReference type="PROSITE" id="PS51371">
    <property type="entry name" value="CBS"/>
    <property type="match status" value="2"/>
</dbReference>
<evidence type="ECO:0000256" key="1">
    <source>
        <dbReference type="ARBA" id="ARBA00023122"/>
    </source>
</evidence>
<reference evidence="4 5" key="1">
    <citation type="submission" date="2018-08" db="EMBL/GenBank/DDBJ databases">
        <title>Henriciella mobilis sp. nov., isolated from seawater.</title>
        <authorList>
            <person name="Cheng H."/>
            <person name="Wu Y.-H."/>
            <person name="Xu X.-W."/>
            <person name="Guo L.-L."/>
        </authorList>
    </citation>
    <scope>NUCLEOTIDE SEQUENCE [LARGE SCALE GENOMIC DNA]</scope>
    <source>
        <strain evidence="4 5">JN25</strain>
    </source>
</reference>
<sequence>MKIHDIMHKDCCYIEADESLQLAATKMQREDVGALPVARNDKLVGMITDRDIVVRGVAVNKDVRRTKVSDLMSSGVLYCFDDDEVEKVAENMAQQKVRRLPVVDREKKLLGMVSLGDIAWRASGTAAGEALSQISRAA</sequence>
<dbReference type="OrthoDB" id="9802114at2"/>
<dbReference type="PANTHER" id="PTHR43080:SF2">
    <property type="entry name" value="CBS DOMAIN-CONTAINING PROTEIN"/>
    <property type="match status" value="1"/>
</dbReference>
<dbReference type="SUPFAM" id="SSF54631">
    <property type="entry name" value="CBS-domain pair"/>
    <property type="match status" value="1"/>
</dbReference>
<dbReference type="SMART" id="SM00116">
    <property type="entry name" value="CBS"/>
    <property type="match status" value="2"/>
</dbReference>
<dbReference type="RefSeq" id="WP_119375181.1">
    <property type="nucleotide sequence ID" value="NZ_QWFX01000005.1"/>
</dbReference>
<dbReference type="InterPro" id="IPR051257">
    <property type="entry name" value="Diverse_CBS-Domain"/>
</dbReference>
<evidence type="ECO:0000256" key="2">
    <source>
        <dbReference type="PROSITE-ProRule" id="PRU00703"/>
    </source>
</evidence>
<dbReference type="Gene3D" id="3.10.580.10">
    <property type="entry name" value="CBS-domain"/>
    <property type="match status" value="1"/>
</dbReference>
<dbReference type="Proteomes" id="UP000266385">
    <property type="component" value="Unassembled WGS sequence"/>
</dbReference>
<evidence type="ECO:0000313" key="5">
    <source>
        <dbReference type="Proteomes" id="UP000266385"/>
    </source>
</evidence>
<dbReference type="Pfam" id="PF00571">
    <property type="entry name" value="CBS"/>
    <property type="match status" value="2"/>
</dbReference>
<feature type="domain" description="CBS" evidence="3">
    <location>
        <begin position="7"/>
        <end position="63"/>
    </location>
</feature>
<dbReference type="EMBL" id="QWFX01000005">
    <property type="protein sequence ID" value="RIJ33103.1"/>
    <property type="molecule type" value="Genomic_DNA"/>
</dbReference>
<feature type="domain" description="CBS" evidence="3">
    <location>
        <begin position="72"/>
        <end position="131"/>
    </location>
</feature>
<organism evidence="4 5">
    <name type="scientific">Henriciella mobilis</name>
    <dbReference type="NCBI Taxonomy" id="2305467"/>
    <lineage>
        <taxon>Bacteria</taxon>
        <taxon>Pseudomonadati</taxon>
        <taxon>Pseudomonadota</taxon>
        <taxon>Alphaproteobacteria</taxon>
        <taxon>Hyphomonadales</taxon>
        <taxon>Hyphomonadaceae</taxon>
        <taxon>Henriciella</taxon>
    </lineage>
</organism>
<dbReference type="InterPro" id="IPR046342">
    <property type="entry name" value="CBS_dom_sf"/>
</dbReference>
<gene>
    <name evidence="4" type="ORF">D1223_04480</name>
</gene>
<proteinExistence type="predicted"/>
<evidence type="ECO:0000259" key="3">
    <source>
        <dbReference type="PROSITE" id="PS51371"/>
    </source>
</evidence>
<protein>
    <submittedName>
        <fullName evidence="4">CBS domain-containing protein</fullName>
    </submittedName>
</protein>
<name>A0A399RS02_9PROT</name>
<comment type="caution">
    <text evidence="4">The sequence shown here is derived from an EMBL/GenBank/DDBJ whole genome shotgun (WGS) entry which is preliminary data.</text>
</comment>
<dbReference type="PANTHER" id="PTHR43080">
    <property type="entry name" value="CBS DOMAIN-CONTAINING PROTEIN CBSX3, MITOCHONDRIAL"/>
    <property type="match status" value="1"/>
</dbReference>
<evidence type="ECO:0000313" key="4">
    <source>
        <dbReference type="EMBL" id="RIJ33103.1"/>
    </source>
</evidence>
<dbReference type="CDD" id="cd04622">
    <property type="entry name" value="CBS_pair_HRP1_like"/>
    <property type="match status" value="1"/>
</dbReference>
<keyword evidence="5" id="KW-1185">Reference proteome</keyword>
<keyword evidence="1 2" id="KW-0129">CBS domain</keyword>
<dbReference type="AlphaFoldDB" id="A0A399RS02"/>
<accession>A0A399RS02</accession>
<dbReference type="InterPro" id="IPR000644">
    <property type="entry name" value="CBS_dom"/>
</dbReference>